<name>A0ABS3CKB9_9BACT</name>
<keyword evidence="1" id="KW-0489">Methyltransferase</keyword>
<dbReference type="Pfam" id="PF13489">
    <property type="entry name" value="Methyltransf_23"/>
    <property type="match status" value="1"/>
</dbReference>
<dbReference type="CDD" id="cd02440">
    <property type="entry name" value="AdoMet_MTases"/>
    <property type="match status" value="1"/>
</dbReference>
<dbReference type="RefSeq" id="WP_206588193.1">
    <property type="nucleotide sequence ID" value="NZ_JAFKCU010000006.1"/>
</dbReference>
<evidence type="ECO:0000313" key="2">
    <source>
        <dbReference type="Proteomes" id="UP000664480"/>
    </source>
</evidence>
<gene>
    <name evidence="1" type="ORF">J0A69_18920</name>
</gene>
<reference evidence="1 2" key="1">
    <citation type="submission" date="2021-03" db="EMBL/GenBank/DDBJ databases">
        <title>novel species isolated from a fishpond in China.</title>
        <authorList>
            <person name="Lu H."/>
            <person name="Cai Z."/>
        </authorList>
    </citation>
    <scope>NUCLEOTIDE SEQUENCE [LARGE SCALE GENOMIC DNA]</scope>
    <source>
        <strain evidence="1 2">YJ13C</strain>
    </source>
</reference>
<dbReference type="GO" id="GO:0032259">
    <property type="term" value="P:methylation"/>
    <property type="evidence" value="ECO:0007669"/>
    <property type="project" value="UniProtKB-KW"/>
</dbReference>
<dbReference type="Gene3D" id="3.40.50.150">
    <property type="entry name" value="Vaccinia Virus protein VP39"/>
    <property type="match status" value="1"/>
</dbReference>
<keyword evidence="2" id="KW-1185">Reference proteome</keyword>
<comment type="caution">
    <text evidence="1">The sequence shown here is derived from an EMBL/GenBank/DDBJ whole genome shotgun (WGS) entry which is preliminary data.</text>
</comment>
<dbReference type="InterPro" id="IPR029063">
    <property type="entry name" value="SAM-dependent_MTases_sf"/>
</dbReference>
<dbReference type="GO" id="GO:0008168">
    <property type="term" value="F:methyltransferase activity"/>
    <property type="evidence" value="ECO:0007669"/>
    <property type="project" value="UniProtKB-KW"/>
</dbReference>
<dbReference type="SUPFAM" id="SSF53335">
    <property type="entry name" value="S-adenosyl-L-methionine-dependent methyltransferases"/>
    <property type="match status" value="1"/>
</dbReference>
<proteinExistence type="predicted"/>
<dbReference type="Proteomes" id="UP000664480">
    <property type="component" value="Unassembled WGS sequence"/>
</dbReference>
<dbReference type="EMBL" id="JAFKCU010000006">
    <property type="protein sequence ID" value="MBN7817522.1"/>
    <property type="molecule type" value="Genomic_DNA"/>
</dbReference>
<sequence length="239" mass="27548">MGDITYVHSEKIHNTESSKVVFPILFDLLKLNSVLDVGCGLGTWLSVARDLGVKDIFGVDGEYVDKKLLGRYLDLSFFKSVDLRKDLDLDRSFDLVICLEVAEHLPESSAENLIDSLIRHSDVILFSAAIPGQGGQNHLNEQWPKYWHRLFSDRGFVFLDIIRPVIWNNPNVDYWYKQNIFLVVKESHPLASKFPDSYLPLVHPELLERLTMGYEKRIKNLESNLSIHPLKKWIKSLVK</sequence>
<evidence type="ECO:0000313" key="1">
    <source>
        <dbReference type="EMBL" id="MBN7817522.1"/>
    </source>
</evidence>
<protein>
    <submittedName>
        <fullName evidence="1">Class I SAM-dependent methyltransferase</fullName>
    </submittedName>
</protein>
<keyword evidence="1" id="KW-0808">Transferase</keyword>
<organism evidence="1 2">
    <name type="scientific">Algoriphagus pacificus</name>
    <dbReference type="NCBI Taxonomy" id="2811234"/>
    <lineage>
        <taxon>Bacteria</taxon>
        <taxon>Pseudomonadati</taxon>
        <taxon>Bacteroidota</taxon>
        <taxon>Cytophagia</taxon>
        <taxon>Cytophagales</taxon>
        <taxon>Cyclobacteriaceae</taxon>
        <taxon>Algoriphagus</taxon>
    </lineage>
</organism>
<accession>A0ABS3CKB9</accession>